<protein>
    <submittedName>
        <fullName evidence="2">Uncharacterized protein</fullName>
    </submittedName>
</protein>
<gene>
    <name evidence="2" type="ORF">CLAFUR5_09115</name>
</gene>
<name>A0A9Q8UT98_PASFU</name>
<sequence length="207" mass="22648">MEHNPDHEMPTLFMPTTKRSNSSGGDAATLSGPGSSTQHSFLGFNNNFTQSPSLSPKSTMGGASPDMSSSEPSSAGVSLTLSSTQISQISPPAYALPRAVLRKNSSKTPKVAPIPEDDSLDGFGLSKNDQSKHYDMNHDLKTTLTDLLNCDTVRKDPKMRLLVQSRLMDSERELKRQRRCRQRQSSLPTPTIVLSSAEDDRRRESLA</sequence>
<dbReference type="Proteomes" id="UP000756132">
    <property type="component" value="Chromosome 9"/>
</dbReference>
<dbReference type="KEGG" id="ffu:CLAFUR5_09115"/>
<evidence type="ECO:0000313" key="2">
    <source>
        <dbReference type="EMBL" id="UJO21641.1"/>
    </source>
</evidence>
<reference evidence="2" key="1">
    <citation type="submission" date="2021-12" db="EMBL/GenBank/DDBJ databases">
        <authorList>
            <person name="Zaccaron A."/>
            <person name="Stergiopoulos I."/>
        </authorList>
    </citation>
    <scope>NUCLEOTIDE SEQUENCE</scope>
    <source>
        <strain evidence="2">Race5_Kim</strain>
    </source>
</reference>
<proteinExistence type="predicted"/>
<dbReference type="AlphaFoldDB" id="A0A9Q8UT98"/>
<evidence type="ECO:0000256" key="1">
    <source>
        <dbReference type="SAM" id="MobiDB-lite"/>
    </source>
</evidence>
<feature type="region of interest" description="Disordered" evidence="1">
    <location>
        <begin position="176"/>
        <end position="207"/>
    </location>
</feature>
<reference evidence="2" key="2">
    <citation type="journal article" date="2022" name="Microb. Genom.">
        <title>A chromosome-scale genome assembly of the tomato pathogen Cladosporium fulvum reveals a compartmentalized genome architecture and the presence of a dispensable chromosome.</title>
        <authorList>
            <person name="Zaccaron A.Z."/>
            <person name="Chen L.H."/>
            <person name="Samaras A."/>
            <person name="Stergiopoulos I."/>
        </authorList>
    </citation>
    <scope>NUCLEOTIDE SEQUENCE</scope>
    <source>
        <strain evidence="2">Race5_Kim</strain>
    </source>
</reference>
<dbReference type="GeneID" id="71988993"/>
<feature type="region of interest" description="Disordered" evidence="1">
    <location>
        <begin position="1"/>
        <end position="79"/>
    </location>
</feature>
<feature type="compositionally biased region" description="Polar residues" evidence="1">
    <location>
        <begin position="185"/>
        <end position="194"/>
    </location>
</feature>
<feature type="compositionally biased region" description="Basic and acidic residues" evidence="1">
    <location>
        <begin position="198"/>
        <end position="207"/>
    </location>
</feature>
<dbReference type="OrthoDB" id="4509729at2759"/>
<organism evidence="2 3">
    <name type="scientific">Passalora fulva</name>
    <name type="common">Tomato leaf mold</name>
    <name type="synonym">Cladosporium fulvum</name>
    <dbReference type="NCBI Taxonomy" id="5499"/>
    <lineage>
        <taxon>Eukaryota</taxon>
        <taxon>Fungi</taxon>
        <taxon>Dikarya</taxon>
        <taxon>Ascomycota</taxon>
        <taxon>Pezizomycotina</taxon>
        <taxon>Dothideomycetes</taxon>
        <taxon>Dothideomycetidae</taxon>
        <taxon>Mycosphaerellales</taxon>
        <taxon>Mycosphaerellaceae</taxon>
        <taxon>Fulvia</taxon>
    </lineage>
</organism>
<dbReference type="RefSeq" id="XP_047766007.1">
    <property type="nucleotide sequence ID" value="XM_047908263.1"/>
</dbReference>
<dbReference type="EMBL" id="CP090171">
    <property type="protein sequence ID" value="UJO21641.1"/>
    <property type="molecule type" value="Genomic_DNA"/>
</dbReference>
<evidence type="ECO:0000313" key="3">
    <source>
        <dbReference type="Proteomes" id="UP000756132"/>
    </source>
</evidence>
<keyword evidence="3" id="KW-1185">Reference proteome</keyword>
<feature type="compositionally biased region" description="Low complexity" evidence="1">
    <location>
        <begin position="64"/>
        <end position="74"/>
    </location>
</feature>
<accession>A0A9Q8UT98</accession>
<feature type="compositionally biased region" description="Polar residues" evidence="1">
    <location>
        <begin position="32"/>
        <end position="58"/>
    </location>
</feature>